<organism evidence="2 3">
    <name type="scientific">Trifolium medium</name>
    <dbReference type="NCBI Taxonomy" id="97028"/>
    <lineage>
        <taxon>Eukaryota</taxon>
        <taxon>Viridiplantae</taxon>
        <taxon>Streptophyta</taxon>
        <taxon>Embryophyta</taxon>
        <taxon>Tracheophyta</taxon>
        <taxon>Spermatophyta</taxon>
        <taxon>Magnoliopsida</taxon>
        <taxon>eudicotyledons</taxon>
        <taxon>Gunneridae</taxon>
        <taxon>Pentapetalae</taxon>
        <taxon>rosids</taxon>
        <taxon>fabids</taxon>
        <taxon>Fabales</taxon>
        <taxon>Fabaceae</taxon>
        <taxon>Papilionoideae</taxon>
        <taxon>50 kb inversion clade</taxon>
        <taxon>NPAAA clade</taxon>
        <taxon>Hologalegina</taxon>
        <taxon>IRL clade</taxon>
        <taxon>Trifolieae</taxon>
        <taxon>Trifolium</taxon>
    </lineage>
</organism>
<comment type="caution">
    <text evidence="2">The sequence shown here is derived from an EMBL/GenBank/DDBJ whole genome shotgun (WGS) entry which is preliminary data.</text>
</comment>
<evidence type="ECO:0000313" key="2">
    <source>
        <dbReference type="EMBL" id="MCI14999.1"/>
    </source>
</evidence>
<feature type="non-terminal residue" evidence="2">
    <location>
        <position position="217"/>
    </location>
</feature>
<accession>A0A392PU15</accession>
<protein>
    <submittedName>
        <fullName evidence="2">Uncharacterized protein</fullName>
    </submittedName>
</protein>
<feature type="compositionally biased region" description="Low complexity" evidence="1">
    <location>
        <begin position="1"/>
        <end position="22"/>
    </location>
</feature>
<feature type="compositionally biased region" description="Polar residues" evidence="1">
    <location>
        <begin position="192"/>
        <end position="201"/>
    </location>
</feature>
<dbReference type="Proteomes" id="UP000265520">
    <property type="component" value="Unassembled WGS sequence"/>
</dbReference>
<reference evidence="2 3" key="1">
    <citation type="journal article" date="2018" name="Front. Plant Sci.">
        <title>Red Clover (Trifolium pratense) and Zigzag Clover (T. medium) - A Picture of Genomic Similarities and Differences.</title>
        <authorList>
            <person name="Dluhosova J."/>
            <person name="Istvanek J."/>
            <person name="Nedelnik J."/>
            <person name="Repkova J."/>
        </authorList>
    </citation>
    <scope>NUCLEOTIDE SEQUENCE [LARGE SCALE GENOMIC DNA]</scope>
    <source>
        <strain evidence="3">cv. 10/8</strain>
        <tissue evidence="2">Leaf</tissue>
    </source>
</reference>
<name>A0A392PU15_9FABA</name>
<evidence type="ECO:0000313" key="3">
    <source>
        <dbReference type="Proteomes" id="UP000265520"/>
    </source>
</evidence>
<sequence length="217" mass="23102">MSTESSPSKSISTSTNSRATRSNTKEVSNVLLTLANPITTVPASTPPRSRTKTVAARKRNPSKTASSKKASAKVSKNPKIPKVVFGESRVDNIDKKGLSMSDLYNTPLGPVLEPVISHAEISSKTLENPSVSETDKNLDLDSSGKQIEIDVDELIAKEKTNADNVTACLKKSDNTQDVVTDAPASLSPLVQYPSSESGSETNKTEGLVETMDMVHSA</sequence>
<dbReference type="AlphaFoldDB" id="A0A392PU15"/>
<proteinExistence type="predicted"/>
<dbReference type="EMBL" id="LXQA010094624">
    <property type="protein sequence ID" value="MCI14999.1"/>
    <property type="molecule type" value="Genomic_DNA"/>
</dbReference>
<feature type="region of interest" description="Disordered" evidence="1">
    <location>
        <begin position="184"/>
        <end position="217"/>
    </location>
</feature>
<feature type="compositionally biased region" description="Low complexity" evidence="1">
    <location>
        <begin position="62"/>
        <end position="75"/>
    </location>
</feature>
<feature type="compositionally biased region" description="Polar residues" evidence="1">
    <location>
        <begin position="25"/>
        <end position="48"/>
    </location>
</feature>
<feature type="region of interest" description="Disordered" evidence="1">
    <location>
        <begin position="1"/>
        <end position="78"/>
    </location>
</feature>
<evidence type="ECO:0000256" key="1">
    <source>
        <dbReference type="SAM" id="MobiDB-lite"/>
    </source>
</evidence>
<feature type="compositionally biased region" description="Basic residues" evidence="1">
    <location>
        <begin position="49"/>
        <end position="61"/>
    </location>
</feature>
<keyword evidence="3" id="KW-1185">Reference proteome</keyword>